<organism evidence="2 3">
    <name type="scientific">Pseudoramibacter alactolyticus ATCC 23263</name>
    <dbReference type="NCBI Taxonomy" id="887929"/>
    <lineage>
        <taxon>Bacteria</taxon>
        <taxon>Bacillati</taxon>
        <taxon>Bacillota</taxon>
        <taxon>Clostridia</taxon>
        <taxon>Eubacteriales</taxon>
        <taxon>Eubacteriaceae</taxon>
        <taxon>Pseudoramibacter</taxon>
    </lineage>
</organism>
<dbReference type="STRING" id="887929.HMP0721_1365"/>
<reference evidence="2 3" key="1">
    <citation type="submission" date="2010-12" db="EMBL/GenBank/DDBJ databases">
        <authorList>
            <person name="Muzny D."/>
            <person name="Qin X."/>
            <person name="Deng J."/>
            <person name="Jiang H."/>
            <person name="Liu Y."/>
            <person name="Qu J."/>
            <person name="Song X.-Z."/>
            <person name="Zhang L."/>
            <person name="Thornton R."/>
            <person name="Coyle M."/>
            <person name="Francisco L."/>
            <person name="Jackson L."/>
            <person name="Javaid M."/>
            <person name="Korchina V."/>
            <person name="Kovar C."/>
            <person name="Mata R."/>
            <person name="Mathew T."/>
            <person name="Ngo R."/>
            <person name="Nguyen L."/>
            <person name="Nguyen N."/>
            <person name="Okwuonu G."/>
            <person name="Ongeri F."/>
            <person name="Pham C."/>
            <person name="Simmons D."/>
            <person name="Wilczek-Boney K."/>
            <person name="Hale W."/>
            <person name="Jakkamsetti A."/>
            <person name="Pham P."/>
            <person name="Ruth R."/>
            <person name="San Lucas F."/>
            <person name="Warren J."/>
            <person name="Zhang J."/>
            <person name="Zhao Z."/>
            <person name="Zhou C."/>
            <person name="Zhu D."/>
            <person name="Lee S."/>
            <person name="Bess C."/>
            <person name="Blankenburg K."/>
            <person name="Forbes L."/>
            <person name="Fu Q."/>
            <person name="Gubbala S."/>
            <person name="Hirani K."/>
            <person name="Jayaseelan J.C."/>
            <person name="Lara F."/>
            <person name="Munidasa M."/>
            <person name="Palculict T."/>
            <person name="Patil S."/>
            <person name="Pu L.-L."/>
            <person name="Saada N."/>
            <person name="Tang L."/>
            <person name="Weissenberger G."/>
            <person name="Zhu Y."/>
            <person name="Hemphill L."/>
            <person name="Shang Y."/>
            <person name="Youmans B."/>
            <person name="Ayvaz T."/>
            <person name="Ross M."/>
            <person name="Santibanez J."/>
            <person name="Aqrawi P."/>
            <person name="Gross S."/>
            <person name="Joshi V."/>
            <person name="Fowler G."/>
            <person name="Nazareth L."/>
            <person name="Reid J."/>
            <person name="Worley K."/>
            <person name="Petrosino J."/>
            <person name="Highlander S."/>
            <person name="Gibbs R."/>
        </authorList>
    </citation>
    <scope>NUCLEOTIDE SEQUENCE [LARGE SCALE GENOMIC DNA]</scope>
    <source>
        <strain evidence="2 3">ATCC 23263</strain>
    </source>
</reference>
<dbReference type="Proteomes" id="UP000004754">
    <property type="component" value="Unassembled WGS sequence"/>
</dbReference>
<sequence>MFYDNPFQWKCQGGCPKLRCKIEHCRIRNGGGKKERPQRLKKIAMASDLR</sequence>
<proteinExistence type="predicted"/>
<evidence type="ECO:0000313" key="3">
    <source>
        <dbReference type="Proteomes" id="UP000004754"/>
    </source>
</evidence>
<gene>
    <name evidence="2" type="ORF">HMP0721_1365</name>
</gene>
<keyword evidence="3" id="KW-1185">Reference proteome</keyword>
<evidence type="ECO:0000313" key="2">
    <source>
        <dbReference type="EMBL" id="EFV01970.1"/>
    </source>
</evidence>
<feature type="region of interest" description="Disordered" evidence="1">
    <location>
        <begin position="31"/>
        <end position="50"/>
    </location>
</feature>
<protein>
    <submittedName>
        <fullName evidence="2">Uncharacterized protein</fullName>
    </submittedName>
</protein>
<dbReference type="EMBL" id="AEQN01000016">
    <property type="protein sequence ID" value="EFV01970.1"/>
    <property type="molecule type" value="Genomic_DNA"/>
</dbReference>
<accession>E6MH80</accession>
<name>E6MH80_9FIRM</name>
<dbReference type="AlphaFoldDB" id="E6MH80"/>
<dbReference type="HOGENOM" id="CLU_3121607_0_0_9"/>
<comment type="caution">
    <text evidence="2">The sequence shown here is derived from an EMBL/GenBank/DDBJ whole genome shotgun (WGS) entry which is preliminary data.</text>
</comment>
<evidence type="ECO:0000256" key="1">
    <source>
        <dbReference type="SAM" id="MobiDB-lite"/>
    </source>
</evidence>